<dbReference type="Pfam" id="PF08711">
    <property type="entry name" value="Med26"/>
    <property type="match status" value="1"/>
</dbReference>
<evidence type="ECO:0000313" key="5">
    <source>
        <dbReference type="Ensembl" id="ENSSFOP00015033755.2"/>
    </source>
</evidence>
<dbReference type="InterPro" id="IPR003618">
    <property type="entry name" value="TFIIS_cen_dom"/>
</dbReference>
<evidence type="ECO:0000313" key="6">
    <source>
        <dbReference type="Proteomes" id="UP000694397"/>
    </source>
</evidence>
<dbReference type="Ensembl" id="ENSSFOT00015034133.2">
    <property type="protein sequence ID" value="ENSSFOP00015033755.2"/>
    <property type="gene ID" value="ENSSFOG00015021547.2"/>
</dbReference>
<sequence>MDKFVVKLPGEPKKEINPAEKTYRQATIESLRRVVVIEDIERYKSMLELPGQTEETMLMALTELRKKIPSKQVLRSTKIGHTVNKLRKHGDPEVSALANEVYTQWRTFIEENANKPSIEVRCDSQTQSLRNNARKLLADAMGLEAGHALIENIEREVFHQSSRLVSGSYRRTVRALVFCLKHKPDVCAQVKDSKMPVNQLVTKHKKGLYNFFQPVPTVGLLQASGQLIQPVAFLHRDDAQRSHLPLGITLHLVLLHVLLLAVRKVDVKGVEQDCDVPTLLQG</sequence>
<feature type="domain" description="TFIIS N-terminal" evidence="4">
    <location>
        <begin position="38"/>
        <end position="112"/>
    </location>
</feature>
<dbReference type="InterPro" id="IPR003617">
    <property type="entry name" value="TFIIS/CRSP70_N_sub"/>
</dbReference>
<dbReference type="CDD" id="cd00183">
    <property type="entry name" value="TFIIS_I"/>
    <property type="match status" value="1"/>
</dbReference>
<dbReference type="InterPro" id="IPR035441">
    <property type="entry name" value="TFIIS/LEDGF_dom_sf"/>
</dbReference>
<dbReference type="AlphaFoldDB" id="A0A8C9SLR0"/>
<dbReference type="InterPro" id="IPR017923">
    <property type="entry name" value="TFIIS_N"/>
</dbReference>
<dbReference type="GO" id="GO:0005634">
    <property type="term" value="C:nucleus"/>
    <property type="evidence" value="ECO:0007669"/>
    <property type="project" value="UniProtKB-SubCell"/>
</dbReference>
<dbReference type="SMART" id="SM00509">
    <property type="entry name" value="TFS2N"/>
    <property type="match status" value="1"/>
</dbReference>
<evidence type="ECO:0000256" key="3">
    <source>
        <dbReference type="PROSITE-ProRule" id="PRU00649"/>
    </source>
</evidence>
<keyword evidence="2 3" id="KW-0539">Nucleus</keyword>
<comment type="subcellular location">
    <subcellularLocation>
        <location evidence="1 3">Nucleus</location>
    </subcellularLocation>
</comment>
<organism evidence="5 6">
    <name type="scientific">Scleropages formosus</name>
    <name type="common">Asian bonytongue</name>
    <name type="synonym">Osteoglossum formosum</name>
    <dbReference type="NCBI Taxonomy" id="113540"/>
    <lineage>
        <taxon>Eukaryota</taxon>
        <taxon>Metazoa</taxon>
        <taxon>Chordata</taxon>
        <taxon>Craniata</taxon>
        <taxon>Vertebrata</taxon>
        <taxon>Euteleostomi</taxon>
        <taxon>Actinopterygii</taxon>
        <taxon>Neopterygii</taxon>
        <taxon>Teleostei</taxon>
        <taxon>Osteoglossocephala</taxon>
        <taxon>Osteoglossomorpha</taxon>
        <taxon>Osteoglossiformes</taxon>
        <taxon>Osteoglossidae</taxon>
        <taxon>Scleropages</taxon>
    </lineage>
</organism>
<proteinExistence type="predicted"/>
<dbReference type="OrthoDB" id="44867at2759"/>
<accession>A0A8C9SLR0</accession>
<dbReference type="Proteomes" id="UP000694397">
    <property type="component" value="Chromosome 3"/>
</dbReference>
<dbReference type="SUPFAM" id="SSF46942">
    <property type="entry name" value="Elongation factor TFIIS domain 2"/>
    <property type="match status" value="1"/>
</dbReference>
<reference evidence="5" key="2">
    <citation type="submission" date="2025-08" db="UniProtKB">
        <authorList>
            <consortium name="Ensembl"/>
        </authorList>
    </citation>
    <scope>IDENTIFICATION</scope>
</reference>
<evidence type="ECO:0000256" key="2">
    <source>
        <dbReference type="ARBA" id="ARBA00023242"/>
    </source>
</evidence>
<protein>
    <submittedName>
        <fullName evidence="5">Transcription elongation factor A (SII) N-terminal and central domain containing 2</fullName>
    </submittedName>
</protein>
<gene>
    <name evidence="5" type="primary">TCEANC2</name>
    <name evidence="5" type="synonym">tceanc2</name>
</gene>
<dbReference type="SUPFAM" id="SSF47676">
    <property type="entry name" value="Conserved domain common to transcription factors TFIIS, elongin A, CRSP70"/>
    <property type="match status" value="1"/>
</dbReference>
<keyword evidence="6" id="KW-1185">Reference proteome</keyword>
<dbReference type="GO" id="GO:0006351">
    <property type="term" value="P:DNA-templated transcription"/>
    <property type="evidence" value="ECO:0007669"/>
    <property type="project" value="InterPro"/>
</dbReference>
<dbReference type="InterPro" id="IPR036575">
    <property type="entry name" value="TFIIS_cen_dom_sf"/>
</dbReference>
<dbReference type="Pfam" id="PF07500">
    <property type="entry name" value="TFIIS_M"/>
    <property type="match status" value="1"/>
</dbReference>
<evidence type="ECO:0000259" key="4">
    <source>
        <dbReference type="PROSITE" id="PS51319"/>
    </source>
</evidence>
<dbReference type="PROSITE" id="PS51319">
    <property type="entry name" value="TFIIS_N"/>
    <property type="match status" value="1"/>
</dbReference>
<reference evidence="5 6" key="1">
    <citation type="submission" date="2019-04" db="EMBL/GenBank/DDBJ databases">
        <authorList>
            <consortium name="Wellcome Sanger Institute Data Sharing"/>
        </authorList>
    </citation>
    <scope>NUCLEOTIDE SEQUENCE [LARGE SCALE GENOMIC DNA]</scope>
</reference>
<name>A0A8C9SLR0_SCLFO</name>
<dbReference type="Gene3D" id="1.20.930.10">
    <property type="entry name" value="Conserved domain common to transcription factors TFIIS, elongin A, CRSP70"/>
    <property type="match status" value="1"/>
</dbReference>
<evidence type="ECO:0000256" key="1">
    <source>
        <dbReference type="ARBA" id="ARBA00004123"/>
    </source>
</evidence>
<reference evidence="5" key="3">
    <citation type="submission" date="2025-09" db="UniProtKB">
        <authorList>
            <consortium name="Ensembl"/>
        </authorList>
    </citation>
    <scope>IDENTIFICATION</scope>
</reference>
<dbReference type="Gene3D" id="1.10.472.30">
    <property type="entry name" value="Transcription elongation factor S-II, central domain"/>
    <property type="match status" value="1"/>
</dbReference>
<dbReference type="GeneTree" id="ENSGT00390000014384"/>